<accession>X0W8W6</accession>
<feature type="non-terminal residue" evidence="2">
    <location>
        <position position="1"/>
    </location>
</feature>
<dbReference type="AlphaFoldDB" id="X0W8W6"/>
<reference evidence="2" key="1">
    <citation type="journal article" date="2014" name="Front. Microbiol.">
        <title>High frequency of phylogenetically diverse reductive dehalogenase-homologous genes in deep subseafloor sedimentary metagenomes.</title>
        <authorList>
            <person name="Kawai M."/>
            <person name="Futagami T."/>
            <person name="Toyoda A."/>
            <person name="Takaki Y."/>
            <person name="Nishi S."/>
            <person name="Hori S."/>
            <person name="Arai W."/>
            <person name="Tsubouchi T."/>
            <person name="Morono Y."/>
            <person name="Uchiyama I."/>
            <person name="Ito T."/>
            <person name="Fujiyama A."/>
            <person name="Inagaki F."/>
            <person name="Takami H."/>
        </authorList>
    </citation>
    <scope>NUCLEOTIDE SEQUENCE</scope>
    <source>
        <strain evidence="2">Expedition CK06-06</strain>
    </source>
</reference>
<dbReference type="SUPFAM" id="SSF160935">
    <property type="entry name" value="VPA0735-like"/>
    <property type="match status" value="1"/>
</dbReference>
<evidence type="ECO:0000313" key="2">
    <source>
        <dbReference type="EMBL" id="GAG27065.1"/>
    </source>
</evidence>
<gene>
    <name evidence="2" type="ORF">S01H1_48195</name>
</gene>
<proteinExistence type="predicted"/>
<dbReference type="Pfam" id="PF06742">
    <property type="entry name" value="DUF1214"/>
    <property type="match status" value="1"/>
</dbReference>
<evidence type="ECO:0000259" key="1">
    <source>
        <dbReference type="Pfam" id="PF06742"/>
    </source>
</evidence>
<dbReference type="InterPro" id="IPR010621">
    <property type="entry name" value="DUF1214"/>
</dbReference>
<organism evidence="2">
    <name type="scientific">marine sediment metagenome</name>
    <dbReference type="NCBI Taxonomy" id="412755"/>
    <lineage>
        <taxon>unclassified sequences</taxon>
        <taxon>metagenomes</taxon>
        <taxon>ecological metagenomes</taxon>
    </lineage>
</organism>
<sequence>VYNADGFIDENELGAYSFNNVTAKPNDDGSLTIHFGGCQDGRVNCLPISEGWNYAARMYEPREEIQNGSWVFPAPEPVK</sequence>
<dbReference type="InterPro" id="IPR037049">
    <property type="entry name" value="DUF1214_C_sf"/>
</dbReference>
<dbReference type="Gene3D" id="2.60.120.600">
    <property type="entry name" value="Domain of unknown function DUF1214, C-terminal domain"/>
    <property type="match status" value="1"/>
</dbReference>
<protein>
    <recommendedName>
        <fullName evidence="1">DUF1214 domain-containing protein</fullName>
    </recommendedName>
</protein>
<name>X0W8W6_9ZZZZ</name>
<feature type="domain" description="DUF1214" evidence="1">
    <location>
        <begin position="1"/>
        <end position="62"/>
    </location>
</feature>
<dbReference type="EMBL" id="BARS01030945">
    <property type="protein sequence ID" value="GAG27065.1"/>
    <property type="molecule type" value="Genomic_DNA"/>
</dbReference>
<comment type="caution">
    <text evidence="2">The sequence shown here is derived from an EMBL/GenBank/DDBJ whole genome shotgun (WGS) entry which is preliminary data.</text>
</comment>